<evidence type="ECO:0000313" key="8">
    <source>
        <dbReference type="EMBL" id="CEG59051.1"/>
    </source>
</evidence>
<dbReference type="OrthoDB" id="5642812at2"/>
<dbReference type="InterPro" id="IPR029063">
    <property type="entry name" value="SAM-dependent_MTases_sf"/>
</dbReference>
<evidence type="ECO:0000256" key="5">
    <source>
        <dbReference type="ARBA" id="ARBA00047770"/>
    </source>
</evidence>
<dbReference type="GO" id="GO:0140956">
    <property type="term" value="F:histone H3K79 trimethyltransferase activity"/>
    <property type="evidence" value="ECO:0007669"/>
    <property type="project" value="UniProtKB-EC"/>
</dbReference>
<sequence>MADKTSFLTNIIPGLVCFFILTIALLFIYFHQLRKRQRIKQWQKSLNLQEHQLTFQQLYQHVDGFQLSQQGRKRLDAIEFTYGEIEFLPFIALLSLVSPDHKTIFYDLGSGTGKASLACAMVYPVSKCVGIELLPELHQAACEQVARLAMRPNYIEKAKKIEFILGDFLKVNLDEATLVFVNSTTILGAVWEHLSFRLNNLPNLHTIITTSKTITVHDSFHITSTKIEMSWGIVEAYIHTRKTNFN</sequence>
<proteinExistence type="predicted"/>
<comment type="catalytic activity">
    <reaction evidence="5">
        <text>L-lysyl(79)-[histone H3] + 3 S-adenosyl-L-methionine = N(6),N(6),N(6)-trimethyl-L-lysyl(79)-[histone H3] + 3 S-adenosyl-L-homocysteine + 3 H(+)</text>
        <dbReference type="Rhea" id="RHEA:60328"/>
        <dbReference type="Rhea" id="RHEA-COMP:15549"/>
        <dbReference type="Rhea" id="RHEA-COMP:15552"/>
        <dbReference type="ChEBI" id="CHEBI:15378"/>
        <dbReference type="ChEBI" id="CHEBI:29969"/>
        <dbReference type="ChEBI" id="CHEBI:57856"/>
        <dbReference type="ChEBI" id="CHEBI:59789"/>
        <dbReference type="ChEBI" id="CHEBI:61961"/>
        <dbReference type="EC" id="2.1.1.360"/>
    </reaction>
</comment>
<dbReference type="GO" id="GO:0032259">
    <property type="term" value="P:methylation"/>
    <property type="evidence" value="ECO:0007669"/>
    <property type="project" value="UniProtKB-KW"/>
</dbReference>
<evidence type="ECO:0000313" key="9">
    <source>
        <dbReference type="Proteomes" id="UP000032430"/>
    </source>
</evidence>
<accession>A0A098GC38</accession>
<dbReference type="InterPro" id="IPR030445">
    <property type="entry name" value="H3-K79_meTrfase"/>
</dbReference>
<dbReference type="PROSITE" id="PS51569">
    <property type="entry name" value="DOT1"/>
    <property type="match status" value="1"/>
</dbReference>
<dbReference type="STRING" id="1212491.LFA_3726"/>
<dbReference type="EC" id="2.1.1.360" evidence="1"/>
<evidence type="ECO:0000256" key="4">
    <source>
        <dbReference type="ARBA" id="ARBA00029821"/>
    </source>
</evidence>
<dbReference type="PANTHER" id="PTHR21451:SF19">
    <property type="entry name" value="ACTIVATED IN BLOCKED UNFOLDED PROTEIN RESPONSE"/>
    <property type="match status" value="1"/>
</dbReference>
<reference evidence="9" key="1">
    <citation type="submission" date="2014-09" db="EMBL/GenBank/DDBJ databases">
        <authorList>
            <person name="Gomez-Valero L."/>
        </authorList>
    </citation>
    <scope>NUCLEOTIDE SEQUENCE [LARGE SCALE GENOMIC DNA]</scope>
    <source>
        <strain evidence="9">ATCC700992</strain>
    </source>
</reference>
<dbReference type="HOGENOM" id="CLU_085223_1_0_6"/>
<organism evidence="8 9">
    <name type="scientific">Legionella fallonii LLAP-10</name>
    <dbReference type="NCBI Taxonomy" id="1212491"/>
    <lineage>
        <taxon>Bacteria</taxon>
        <taxon>Pseudomonadati</taxon>
        <taxon>Pseudomonadota</taxon>
        <taxon>Gammaproteobacteria</taxon>
        <taxon>Legionellales</taxon>
        <taxon>Legionellaceae</taxon>
        <taxon>Legionella</taxon>
    </lineage>
</organism>
<dbReference type="PANTHER" id="PTHR21451">
    <property type="entry name" value="HISTONE H3 METHYLTRANSFERASE"/>
    <property type="match status" value="1"/>
</dbReference>
<dbReference type="EMBL" id="LN614827">
    <property type="protein sequence ID" value="CEG59051.1"/>
    <property type="molecule type" value="Genomic_DNA"/>
</dbReference>
<protein>
    <recommendedName>
        <fullName evidence="2">Histone-lysine N-methyltransferase, H3 lysine-79 specific</fullName>
        <ecNumber evidence="1">2.1.1.360</ecNumber>
    </recommendedName>
    <alternativeName>
        <fullName evidence="4">Histone H3-K79 methyltransferase</fullName>
    </alternativeName>
</protein>
<keyword evidence="9" id="KW-1185">Reference proteome</keyword>
<gene>
    <name evidence="8" type="ORF">LFA_3726</name>
</gene>
<keyword evidence="6" id="KW-0472">Membrane</keyword>
<dbReference type="CDD" id="cd02440">
    <property type="entry name" value="AdoMet_MTases"/>
    <property type="match status" value="1"/>
</dbReference>
<keyword evidence="8" id="KW-0489">Methyltransferase</keyword>
<dbReference type="Proteomes" id="UP000032430">
    <property type="component" value="Chromosome I"/>
</dbReference>
<evidence type="ECO:0000256" key="1">
    <source>
        <dbReference type="ARBA" id="ARBA00012190"/>
    </source>
</evidence>
<dbReference type="RefSeq" id="WP_045097247.1">
    <property type="nucleotide sequence ID" value="NZ_LN614827.1"/>
</dbReference>
<dbReference type="AlphaFoldDB" id="A0A098GC38"/>
<dbReference type="SUPFAM" id="SSF53335">
    <property type="entry name" value="S-adenosyl-L-methionine-dependent methyltransferases"/>
    <property type="match status" value="1"/>
</dbReference>
<keyword evidence="8" id="KW-0808">Transferase</keyword>
<feature type="transmembrane region" description="Helical" evidence="6">
    <location>
        <begin position="12"/>
        <end position="30"/>
    </location>
</feature>
<evidence type="ECO:0000256" key="2">
    <source>
        <dbReference type="ARBA" id="ARBA00020987"/>
    </source>
</evidence>
<dbReference type="Gene3D" id="3.40.50.150">
    <property type="entry name" value="Vaccinia Virus protein VP39"/>
    <property type="match status" value="1"/>
</dbReference>
<evidence type="ECO:0000259" key="7">
    <source>
        <dbReference type="PROSITE" id="PS51569"/>
    </source>
</evidence>
<keyword evidence="6" id="KW-0812">Transmembrane</keyword>
<keyword evidence="3" id="KW-0156">Chromatin regulator</keyword>
<dbReference type="GO" id="GO:0051726">
    <property type="term" value="P:regulation of cell cycle"/>
    <property type="evidence" value="ECO:0007669"/>
    <property type="project" value="InterPro"/>
</dbReference>
<dbReference type="Pfam" id="PF08123">
    <property type="entry name" value="DOT1"/>
    <property type="match status" value="1"/>
</dbReference>
<keyword evidence="6" id="KW-1133">Transmembrane helix</keyword>
<dbReference type="InterPro" id="IPR025789">
    <property type="entry name" value="DOT1_dom"/>
</dbReference>
<dbReference type="KEGG" id="lfa:LFA_3726"/>
<evidence type="ECO:0000256" key="3">
    <source>
        <dbReference type="ARBA" id="ARBA00022853"/>
    </source>
</evidence>
<feature type="domain" description="DOT1" evidence="7">
    <location>
        <begin position="1"/>
        <end position="246"/>
    </location>
</feature>
<name>A0A098GC38_9GAMM</name>
<evidence type="ECO:0000256" key="6">
    <source>
        <dbReference type="SAM" id="Phobius"/>
    </source>
</evidence>